<evidence type="ECO:0000256" key="1">
    <source>
        <dbReference type="SAM" id="MobiDB-lite"/>
    </source>
</evidence>
<name>A0A9W6WL28_CANBO</name>
<keyword evidence="3" id="KW-1185">Reference proteome</keyword>
<dbReference type="Proteomes" id="UP001165120">
    <property type="component" value="Unassembled WGS sequence"/>
</dbReference>
<gene>
    <name evidence="2" type="ORF">Cboi02_000689000</name>
</gene>
<sequence length="115" mass="11985">MLDGSFSKSTDLFINFDKINLSHCALPAAFLSGSTLVSSVLRPNNFAFSSKFSNGISINFFGKSSSSVSSVISGSVSFDELLLDSLDFKEPLSSLSDGKSSPAASSSSSSLSSYS</sequence>
<accession>A0A9W6WL28</accession>
<proteinExistence type="predicted"/>
<organism evidence="2 3">
    <name type="scientific">Candida boidinii</name>
    <name type="common">Yeast</name>
    <dbReference type="NCBI Taxonomy" id="5477"/>
    <lineage>
        <taxon>Eukaryota</taxon>
        <taxon>Fungi</taxon>
        <taxon>Dikarya</taxon>
        <taxon>Ascomycota</taxon>
        <taxon>Saccharomycotina</taxon>
        <taxon>Pichiomycetes</taxon>
        <taxon>Pichiales</taxon>
        <taxon>Pichiaceae</taxon>
        <taxon>Ogataea</taxon>
        <taxon>Ogataea/Candida clade</taxon>
    </lineage>
</organism>
<comment type="caution">
    <text evidence="2">The sequence shown here is derived from an EMBL/GenBank/DDBJ whole genome shotgun (WGS) entry which is preliminary data.</text>
</comment>
<evidence type="ECO:0000313" key="2">
    <source>
        <dbReference type="EMBL" id="GME83310.1"/>
    </source>
</evidence>
<dbReference type="AlphaFoldDB" id="A0A9W6WL28"/>
<reference evidence="2" key="1">
    <citation type="submission" date="2023-04" db="EMBL/GenBank/DDBJ databases">
        <title>Candida boidinii NBRC 10035.</title>
        <authorList>
            <person name="Ichikawa N."/>
            <person name="Sato H."/>
            <person name="Tonouchi N."/>
        </authorList>
    </citation>
    <scope>NUCLEOTIDE SEQUENCE</scope>
    <source>
        <strain evidence="2">NBRC 10035</strain>
    </source>
</reference>
<dbReference type="EMBL" id="BSXN01005852">
    <property type="protein sequence ID" value="GME83310.1"/>
    <property type="molecule type" value="Genomic_DNA"/>
</dbReference>
<evidence type="ECO:0000313" key="3">
    <source>
        <dbReference type="Proteomes" id="UP001165120"/>
    </source>
</evidence>
<protein>
    <submittedName>
        <fullName evidence="2">Unnamed protein product</fullName>
    </submittedName>
</protein>
<feature type="region of interest" description="Disordered" evidence="1">
    <location>
        <begin position="92"/>
        <end position="115"/>
    </location>
</feature>